<dbReference type="Proteomes" id="UP000662873">
    <property type="component" value="Chromosome"/>
</dbReference>
<keyword evidence="1" id="KW-0472">Membrane</keyword>
<feature type="transmembrane region" description="Helical" evidence="1">
    <location>
        <begin position="202"/>
        <end position="222"/>
    </location>
</feature>
<feature type="transmembrane region" description="Helical" evidence="1">
    <location>
        <begin position="66"/>
        <end position="89"/>
    </location>
</feature>
<reference evidence="2" key="1">
    <citation type="journal article" name="DNA Res.">
        <title>The physiological potential of anammox bacteria as revealed by their core genome structure.</title>
        <authorList>
            <person name="Okubo T."/>
            <person name="Toyoda A."/>
            <person name="Fukuhara K."/>
            <person name="Uchiyama I."/>
            <person name="Harigaya Y."/>
            <person name="Kuroiwa M."/>
            <person name="Suzuki T."/>
            <person name="Murakami Y."/>
            <person name="Suwa Y."/>
            <person name="Takami H."/>
        </authorList>
    </citation>
    <scope>NUCLEOTIDE SEQUENCE</scope>
    <source>
        <strain evidence="2">317325-2</strain>
    </source>
</reference>
<organism evidence="2 3">
    <name type="scientific">Candidatus Nitrosymbiomonas proteolyticus</name>
    <dbReference type="NCBI Taxonomy" id="2608984"/>
    <lineage>
        <taxon>Bacteria</taxon>
        <taxon>Bacillati</taxon>
        <taxon>Armatimonadota</taxon>
        <taxon>Armatimonadota incertae sedis</taxon>
        <taxon>Candidatus Nitrosymbiomonas</taxon>
    </lineage>
</organism>
<name>A0A809R5D9_9BACT</name>
<feature type="transmembrane region" description="Helical" evidence="1">
    <location>
        <begin position="390"/>
        <end position="411"/>
    </location>
</feature>
<feature type="transmembrane region" description="Helical" evidence="1">
    <location>
        <begin position="463"/>
        <end position="491"/>
    </location>
</feature>
<keyword evidence="1" id="KW-0812">Transmembrane</keyword>
<feature type="transmembrane region" description="Helical" evidence="1">
    <location>
        <begin position="262"/>
        <end position="281"/>
    </location>
</feature>
<dbReference type="Pfam" id="PF16962">
    <property type="entry name" value="ABC_export"/>
    <property type="match status" value="1"/>
</dbReference>
<dbReference type="KEGG" id="npy:NPRO_03750"/>
<sequence length="564" mass="61533">MKPLLYLSYKTAYNGVMRALGSPTRLIGILFLVGYYFMWFVRPVLYGNSGRSWDKLQSSSLPKFEFPPIAVIDAAVFALFLGISFLLMLGVLSPRQGFRPADADVLFATPVDPKIVLTFRLLRDLFFTLLFPLLILLFGIRPMSAGWSMLFRDLPDPSASTLTAQLVYLSWILVSMVWITLAYMFTLLFNRSETRYDGLRKALNWGIGILTLAVAGYVGWGFTQLGSLDDLVRLAQSPFLRIAFPTASLATMFATAPLSGSWAAGAFGFGGLIAIIGFAVWKTYSQVGWLYDQAAVRVSQGQALRSAQRAGDVYAAAAELAREGKSKTRQFRLLQRIWAPGPWALVYKDLLLQGRGMMFPLLASSVAGLALSLMPALTSSQLKGTASGTFFLGMQMMVVFIVTMAQASTGFMESLRRVDLQKSLPFTPTSIVFFEMLAKSVLGSVVCWVGCIVSLAIKPDLASYIFAAILFCPALSLLLSAAVFCITILFPDIDDQSQRQFKGLMMMLSIAIMAFPPAGLFIGLLIAGVPAWLAAVFGSAVCWGIAFVGALAAGRLYADYNPSD</sequence>
<keyword evidence="1" id="KW-1133">Transmembrane helix</keyword>
<evidence type="ECO:0000313" key="2">
    <source>
        <dbReference type="EMBL" id="BBO22780.1"/>
    </source>
</evidence>
<feature type="transmembrane region" description="Helical" evidence="1">
    <location>
        <begin position="125"/>
        <end position="148"/>
    </location>
</feature>
<proteinExistence type="predicted"/>
<protein>
    <submittedName>
        <fullName evidence="2">ABC exporter</fullName>
    </submittedName>
</protein>
<evidence type="ECO:0000256" key="1">
    <source>
        <dbReference type="SAM" id="Phobius"/>
    </source>
</evidence>
<feature type="transmembrane region" description="Helical" evidence="1">
    <location>
        <begin position="532"/>
        <end position="558"/>
    </location>
</feature>
<evidence type="ECO:0000313" key="3">
    <source>
        <dbReference type="Proteomes" id="UP000662873"/>
    </source>
</evidence>
<dbReference type="AlphaFoldDB" id="A0A809R5D9"/>
<feature type="transmembrane region" description="Helical" evidence="1">
    <location>
        <begin position="168"/>
        <end position="190"/>
    </location>
</feature>
<feature type="transmembrane region" description="Helical" evidence="1">
    <location>
        <begin position="432"/>
        <end position="457"/>
    </location>
</feature>
<dbReference type="InterPro" id="IPR031584">
    <property type="entry name" value="Put_ABC_export"/>
</dbReference>
<feature type="transmembrane region" description="Helical" evidence="1">
    <location>
        <begin position="503"/>
        <end position="526"/>
    </location>
</feature>
<feature type="transmembrane region" description="Helical" evidence="1">
    <location>
        <begin position="26"/>
        <end position="46"/>
    </location>
</feature>
<dbReference type="EMBL" id="AP021858">
    <property type="protein sequence ID" value="BBO22780.1"/>
    <property type="molecule type" value="Genomic_DNA"/>
</dbReference>
<accession>A0A809R5D9</accession>
<gene>
    <name evidence="2" type="ORF">NPRO_03750</name>
</gene>